<accession>A0ABS2QKK5</accession>
<gene>
    <name evidence="2" type="ORF">JOC77_003151</name>
</gene>
<reference evidence="2 3" key="1">
    <citation type="submission" date="2021-01" db="EMBL/GenBank/DDBJ databases">
        <title>Genomic Encyclopedia of Type Strains, Phase IV (KMG-IV): sequencing the most valuable type-strain genomes for metagenomic binning, comparative biology and taxonomic classification.</title>
        <authorList>
            <person name="Goeker M."/>
        </authorList>
    </citation>
    <scope>NUCLEOTIDE SEQUENCE [LARGE SCALE GENOMIC DNA]</scope>
    <source>
        <strain evidence="2 3">DSM 105482</strain>
    </source>
</reference>
<dbReference type="Proteomes" id="UP000823486">
    <property type="component" value="Unassembled WGS sequence"/>
</dbReference>
<keyword evidence="1" id="KW-1133">Transmembrane helix</keyword>
<comment type="caution">
    <text evidence="2">The sequence shown here is derived from an EMBL/GenBank/DDBJ whole genome shotgun (WGS) entry which is preliminary data.</text>
</comment>
<evidence type="ECO:0000313" key="2">
    <source>
        <dbReference type="EMBL" id="MBM7693707.1"/>
    </source>
</evidence>
<proteinExistence type="predicted"/>
<organism evidence="2 3">
    <name type="scientific">Peribacillus deserti</name>
    <dbReference type="NCBI Taxonomy" id="673318"/>
    <lineage>
        <taxon>Bacteria</taxon>
        <taxon>Bacillati</taxon>
        <taxon>Bacillota</taxon>
        <taxon>Bacilli</taxon>
        <taxon>Bacillales</taxon>
        <taxon>Bacillaceae</taxon>
        <taxon>Peribacillus</taxon>
    </lineage>
</organism>
<protein>
    <submittedName>
        <fullName evidence="2">Uncharacterized protein</fullName>
    </submittedName>
</protein>
<keyword evidence="1" id="KW-0472">Membrane</keyword>
<keyword evidence="3" id="KW-1185">Reference proteome</keyword>
<dbReference type="NCBIfam" id="NF041644">
    <property type="entry name" value="CBO0543_fam"/>
    <property type="match status" value="1"/>
</dbReference>
<keyword evidence="1" id="KW-0812">Transmembrane</keyword>
<evidence type="ECO:0000313" key="3">
    <source>
        <dbReference type="Proteomes" id="UP000823486"/>
    </source>
</evidence>
<dbReference type="InterPro" id="IPR048147">
    <property type="entry name" value="CBO0543-like"/>
</dbReference>
<sequence length="94" mass="11231">MELLKSTCYSSIFSYDFSLMPVIIMFLISWFHKRNPWVIGLTFAIITAFVSEPIFKWLGIYMPINWKYGYSIPFYTIIYYVAQKIAHSKHFIEL</sequence>
<evidence type="ECO:0000256" key="1">
    <source>
        <dbReference type="SAM" id="Phobius"/>
    </source>
</evidence>
<dbReference type="EMBL" id="JAFBFI010000015">
    <property type="protein sequence ID" value="MBM7693707.1"/>
    <property type="molecule type" value="Genomic_DNA"/>
</dbReference>
<feature type="transmembrane region" description="Helical" evidence="1">
    <location>
        <begin position="12"/>
        <end position="31"/>
    </location>
</feature>
<feature type="transmembrane region" description="Helical" evidence="1">
    <location>
        <begin position="37"/>
        <end position="58"/>
    </location>
</feature>
<name>A0ABS2QKK5_9BACI</name>